<accession>A0AAN9USR3</accession>
<name>A0AAN9USR3_9PEZI</name>
<dbReference type="Gene3D" id="3.30.70.2610">
    <property type="match status" value="1"/>
</dbReference>
<keyword evidence="4 9" id="KW-0227">DNA damage</keyword>
<feature type="compositionally biased region" description="Low complexity" evidence="10">
    <location>
        <begin position="325"/>
        <end position="344"/>
    </location>
</feature>
<keyword evidence="6 9" id="KW-0804">Transcription</keyword>
<dbReference type="GO" id="GO:0000439">
    <property type="term" value="C:transcription factor TFIIH core complex"/>
    <property type="evidence" value="ECO:0007669"/>
    <property type="project" value="InterPro"/>
</dbReference>
<feature type="domain" description="Transcription factor Tfb2 C-terminal" evidence="11">
    <location>
        <begin position="456"/>
        <end position="521"/>
    </location>
</feature>
<comment type="caution">
    <text evidence="12">The sequence shown here is derived from an EMBL/GenBank/DDBJ whole genome shotgun (WGS) entry which is preliminary data.</text>
</comment>
<dbReference type="Pfam" id="PF03849">
    <property type="entry name" value="Tfb2"/>
    <property type="match status" value="1"/>
</dbReference>
<keyword evidence="13" id="KW-1185">Reference proteome</keyword>
<evidence type="ECO:0000256" key="3">
    <source>
        <dbReference type="ARBA" id="ARBA00007132"/>
    </source>
</evidence>
<dbReference type="PANTHER" id="PTHR13152:SF0">
    <property type="entry name" value="GENERAL TRANSCRIPTION FACTOR IIH SUBUNIT 4"/>
    <property type="match status" value="1"/>
</dbReference>
<comment type="similarity">
    <text evidence="3 9">Belongs to the TFB2 family.</text>
</comment>
<dbReference type="GO" id="GO:0006289">
    <property type="term" value="P:nucleotide-excision repair"/>
    <property type="evidence" value="ECO:0007669"/>
    <property type="project" value="InterPro"/>
</dbReference>
<dbReference type="GO" id="GO:0003690">
    <property type="term" value="F:double-stranded DNA binding"/>
    <property type="evidence" value="ECO:0007669"/>
    <property type="project" value="TreeGrafter"/>
</dbReference>
<dbReference type="InterPro" id="IPR040662">
    <property type="entry name" value="Tfb2_C"/>
</dbReference>
<dbReference type="GO" id="GO:0001671">
    <property type="term" value="F:ATPase activator activity"/>
    <property type="evidence" value="ECO:0007669"/>
    <property type="project" value="InterPro"/>
</dbReference>
<keyword evidence="7 9" id="KW-0234">DNA repair</keyword>
<evidence type="ECO:0000313" key="12">
    <source>
        <dbReference type="EMBL" id="KAK7752626.1"/>
    </source>
</evidence>
<gene>
    <name evidence="12" type="primary">TFB2</name>
    <name evidence="12" type="ORF">SLS62_005395</name>
</gene>
<evidence type="ECO:0000256" key="5">
    <source>
        <dbReference type="ARBA" id="ARBA00023015"/>
    </source>
</evidence>
<evidence type="ECO:0000256" key="10">
    <source>
        <dbReference type="SAM" id="MobiDB-lite"/>
    </source>
</evidence>
<feature type="compositionally biased region" description="Gly residues" evidence="10">
    <location>
        <begin position="345"/>
        <end position="358"/>
    </location>
</feature>
<dbReference type="InterPro" id="IPR004598">
    <property type="entry name" value="TFIIH_p52/Tfb2"/>
</dbReference>
<dbReference type="AlphaFoldDB" id="A0AAN9USR3"/>
<evidence type="ECO:0000256" key="4">
    <source>
        <dbReference type="ARBA" id="ARBA00022763"/>
    </source>
</evidence>
<dbReference type="EMBL" id="JAKJXP020000036">
    <property type="protein sequence ID" value="KAK7752626.1"/>
    <property type="molecule type" value="Genomic_DNA"/>
</dbReference>
<proteinExistence type="inferred from homology"/>
<evidence type="ECO:0000256" key="9">
    <source>
        <dbReference type="RuleBase" id="RU364024"/>
    </source>
</evidence>
<dbReference type="Pfam" id="PF18307">
    <property type="entry name" value="Tfb2_C"/>
    <property type="match status" value="1"/>
</dbReference>
<keyword evidence="8 9" id="KW-0539">Nucleus</keyword>
<evidence type="ECO:0000259" key="11">
    <source>
        <dbReference type="Pfam" id="PF18307"/>
    </source>
</evidence>
<dbReference type="Proteomes" id="UP001320420">
    <property type="component" value="Unassembled WGS sequence"/>
</dbReference>
<protein>
    <recommendedName>
        <fullName evidence="9">RNA polymerase II transcription factor B subunit 2</fullName>
    </recommendedName>
</protein>
<comment type="function">
    <text evidence="1">Component of the general transcription and DNA repair factor IIH (TFIIH) core complex, which is involved in general and transcription-coupled nucleotide excision repair (NER) of damaged DNA and, when complexed to TFIIK, in RNA transcription by RNA polymerase II. In NER, TFIIH acts by opening DNA around the lesion to allow the excision of the damaged oligonucleotide and its replacement by a new DNA fragment. In transcription, TFIIH has an essential role in transcription initiation. When the pre-initiation complex (PIC) has been established, TFIIH is required for promoter opening and promoter escape. Phosphorylation of the C-terminal tail (CTD) of the largest subunit of RNA polymerase II by the kinase module TFIIK controls the initiation of transcription.</text>
</comment>
<evidence type="ECO:0000256" key="1">
    <source>
        <dbReference type="ARBA" id="ARBA00002817"/>
    </source>
</evidence>
<comment type="subcellular location">
    <subcellularLocation>
        <location evidence="2 9">Nucleus</location>
    </subcellularLocation>
</comment>
<evidence type="ECO:0000313" key="13">
    <source>
        <dbReference type="Proteomes" id="UP001320420"/>
    </source>
</evidence>
<evidence type="ECO:0000256" key="2">
    <source>
        <dbReference type="ARBA" id="ARBA00004123"/>
    </source>
</evidence>
<comment type="function">
    <text evidence="9">Component of the general transcription and DNA repair factor IIH (TFIIH) core complex which is involved in general and transcription-coupled nucleotide excision repair (NER) of damaged DNA.</text>
</comment>
<dbReference type="PANTHER" id="PTHR13152">
    <property type="entry name" value="TFIIH, POLYPEPTIDE 4"/>
    <property type="match status" value="1"/>
</dbReference>
<evidence type="ECO:0000256" key="6">
    <source>
        <dbReference type="ARBA" id="ARBA00023163"/>
    </source>
</evidence>
<evidence type="ECO:0000256" key="8">
    <source>
        <dbReference type="ARBA" id="ARBA00023242"/>
    </source>
</evidence>
<keyword evidence="5 9" id="KW-0805">Transcription regulation</keyword>
<organism evidence="12 13">
    <name type="scientific">Diatrype stigma</name>
    <dbReference type="NCBI Taxonomy" id="117547"/>
    <lineage>
        <taxon>Eukaryota</taxon>
        <taxon>Fungi</taxon>
        <taxon>Dikarya</taxon>
        <taxon>Ascomycota</taxon>
        <taxon>Pezizomycotina</taxon>
        <taxon>Sordariomycetes</taxon>
        <taxon>Xylariomycetidae</taxon>
        <taxon>Xylariales</taxon>
        <taxon>Diatrypaceae</taxon>
        <taxon>Diatrype</taxon>
    </lineage>
</organism>
<reference evidence="12 13" key="1">
    <citation type="submission" date="2024-02" db="EMBL/GenBank/DDBJ databases">
        <title>De novo assembly and annotation of 12 fungi associated with fruit tree decline syndrome in Ontario, Canada.</title>
        <authorList>
            <person name="Sulman M."/>
            <person name="Ellouze W."/>
            <person name="Ilyukhin E."/>
        </authorList>
    </citation>
    <scope>NUCLEOTIDE SEQUENCE [LARGE SCALE GENOMIC DNA]</scope>
    <source>
        <strain evidence="12 13">M11/M66-122</strain>
    </source>
</reference>
<dbReference type="GO" id="GO:0005675">
    <property type="term" value="C:transcription factor TFIIH holo complex"/>
    <property type="evidence" value="ECO:0007669"/>
    <property type="project" value="TreeGrafter"/>
</dbReference>
<feature type="region of interest" description="Disordered" evidence="10">
    <location>
        <begin position="325"/>
        <end position="358"/>
    </location>
</feature>
<evidence type="ECO:0000256" key="7">
    <source>
        <dbReference type="ARBA" id="ARBA00023204"/>
    </source>
</evidence>
<dbReference type="NCBIfam" id="TIGR00625">
    <property type="entry name" value="tfb2"/>
    <property type="match status" value="1"/>
</dbReference>
<sequence length="534" mass="58477">MSIASSKTNSLAQYLEQLQGTTLRRLYQQPSAAFAIFRRMLPHLAKTIVMACLYMPTPFLLSDLEIWVRPTAKREKDQAISILKSLHIVAISIPAKDAPQTLSLTPNFRTSLRLALEGGGRHNSFGVPSTQPVPAEIDAAFLDRYAHKKWDDILHFVVNSVGLGGSSTISSSSASGPKQSVKDLLVGGRLVERRNVGSGINITQAGFTFLLQETNAQVWTLLLLWLEAADHAANGGDKTGSAAAVDSVDMLSFFFLLASLELGRAYSTDALTERRQNMLPNLVDFGLIYIPPSNPHQFFPTRLATTLTSSETALRSVSAGFSAATTGLPSSSSPSSSSGEAADGSGSGGVSGGPGGAGVLGDAQDRNSIILETNFRMYAYVQSPLQIAVLALFSELKFRFRGLVSGHLTRASIRRAIDMGITSDQIVSYLATHAHEQMRRQAAAARKPLLPPVVVDQIRLWQLDSERMAATPGWLFRNYDSQQEYLDMANFADDIGVVVWRNDRRRMFFAHRIDQIKDYMKVRGKAREQQQQQK</sequence>